<proteinExistence type="predicted"/>
<dbReference type="Proteomes" id="UP001165121">
    <property type="component" value="Unassembled WGS sequence"/>
</dbReference>
<evidence type="ECO:0000313" key="2">
    <source>
        <dbReference type="EMBL" id="GMF39181.1"/>
    </source>
</evidence>
<feature type="region of interest" description="Disordered" evidence="1">
    <location>
        <begin position="1"/>
        <end position="30"/>
    </location>
</feature>
<comment type="caution">
    <text evidence="2">The sequence shown here is derived from an EMBL/GenBank/DDBJ whole genome shotgun (WGS) entry which is preliminary data.</text>
</comment>
<evidence type="ECO:0000256" key="1">
    <source>
        <dbReference type="SAM" id="MobiDB-lite"/>
    </source>
</evidence>
<keyword evidence="3" id="KW-1185">Reference proteome</keyword>
<dbReference type="AlphaFoldDB" id="A0A9W6XIK2"/>
<organism evidence="2 3">
    <name type="scientific">Phytophthora fragariaefolia</name>
    <dbReference type="NCBI Taxonomy" id="1490495"/>
    <lineage>
        <taxon>Eukaryota</taxon>
        <taxon>Sar</taxon>
        <taxon>Stramenopiles</taxon>
        <taxon>Oomycota</taxon>
        <taxon>Peronosporomycetes</taxon>
        <taxon>Peronosporales</taxon>
        <taxon>Peronosporaceae</taxon>
        <taxon>Phytophthora</taxon>
    </lineage>
</organism>
<reference evidence="2" key="1">
    <citation type="submission" date="2023-04" db="EMBL/GenBank/DDBJ databases">
        <title>Phytophthora fragariaefolia NBRC 109709.</title>
        <authorList>
            <person name="Ichikawa N."/>
            <person name="Sato H."/>
            <person name="Tonouchi N."/>
        </authorList>
    </citation>
    <scope>NUCLEOTIDE SEQUENCE</scope>
    <source>
        <strain evidence="2">NBRC 109709</strain>
    </source>
</reference>
<accession>A0A9W6XIK2</accession>
<dbReference type="EMBL" id="BSXT01001140">
    <property type="protein sequence ID" value="GMF39181.1"/>
    <property type="molecule type" value="Genomic_DNA"/>
</dbReference>
<name>A0A9W6XIK2_9STRA</name>
<evidence type="ECO:0000313" key="3">
    <source>
        <dbReference type="Proteomes" id="UP001165121"/>
    </source>
</evidence>
<protein>
    <submittedName>
        <fullName evidence="2">Unnamed protein product</fullName>
    </submittedName>
</protein>
<gene>
    <name evidence="2" type="ORF">Pfra01_001155400</name>
</gene>
<dbReference type="OrthoDB" id="165936at2759"/>
<sequence length="267" mass="29823">MPTQQRHKEWRQRVQNSASRPDASPPTDTTFQKAEAAFLDPETTAADKRAAALAGVPQLVDPDLLIPMWIPARDLTSSFSNTEIMTSFGSTHQDAVWNNSLSHLQAFKAVKNAGILFMCTDQQRLPDDVTDDIIYAWFADQGTPPVLLTPTHVVNGLRSRGRKVYFNQKSPPKSVMLTGKPLRQIKFSERVYTIVHHRVASCNRVSPLSSWSSGLPPKWPKTPKLKKFAKVKKNKLIIDLSEVGSFRPENSEGTTQVDPPVSALDFF</sequence>